<keyword evidence="1" id="KW-0472">Membrane</keyword>
<dbReference type="AlphaFoldDB" id="A0A1Y0IK91"/>
<dbReference type="InterPro" id="IPR025241">
    <property type="entry name" value="DUF4190"/>
</dbReference>
<keyword evidence="1" id="KW-0812">Transmembrane</keyword>
<feature type="transmembrane region" description="Helical" evidence="1">
    <location>
        <begin position="12"/>
        <end position="30"/>
    </location>
</feature>
<dbReference type="EMBL" id="CP021434">
    <property type="protein sequence ID" value="ARU59853.1"/>
    <property type="molecule type" value="Genomic_DNA"/>
</dbReference>
<name>A0A1Y0IK91_9BACL</name>
<dbReference type="Proteomes" id="UP000195437">
    <property type="component" value="Chromosome"/>
</dbReference>
<dbReference type="KEGG" id="tum:CBW65_01375"/>
<feature type="transmembrane region" description="Helical" evidence="1">
    <location>
        <begin position="72"/>
        <end position="92"/>
    </location>
</feature>
<dbReference type="PROSITE" id="PS51257">
    <property type="entry name" value="PROKAR_LIPOPROTEIN"/>
    <property type="match status" value="1"/>
</dbReference>
<proteinExistence type="predicted"/>
<dbReference type="RefSeq" id="WP_087455240.1">
    <property type="nucleotide sequence ID" value="NZ_CP021434.1"/>
</dbReference>
<reference evidence="4" key="1">
    <citation type="submission" date="2017-05" db="EMBL/GenBank/DDBJ databases">
        <authorList>
            <person name="Sung H."/>
        </authorList>
    </citation>
    <scope>NUCLEOTIDE SEQUENCE [LARGE SCALE GENOMIC DNA]</scope>
    <source>
        <strain evidence="4">AR23208</strain>
    </source>
</reference>
<evidence type="ECO:0000259" key="2">
    <source>
        <dbReference type="Pfam" id="PF13828"/>
    </source>
</evidence>
<feature type="domain" description="DUF4190" evidence="2">
    <location>
        <begin position="13"/>
        <end position="84"/>
    </location>
</feature>
<dbReference type="Pfam" id="PF13828">
    <property type="entry name" value="DUF4190"/>
    <property type="match status" value="1"/>
</dbReference>
<keyword evidence="1" id="KW-1133">Transmembrane helix</keyword>
<accession>A0A1Y0IK91</accession>
<organism evidence="3 4">
    <name type="scientific">Tumebacillus avium</name>
    <dbReference type="NCBI Taxonomy" id="1903704"/>
    <lineage>
        <taxon>Bacteria</taxon>
        <taxon>Bacillati</taxon>
        <taxon>Bacillota</taxon>
        <taxon>Bacilli</taxon>
        <taxon>Bacillales</taxon>
        <taxon>Alicyclobacillaceae</taxon>
        <taxon>Tumebacillus</taxon>
    </lineage>
</organism>
<dbReference type="OrthoDB" id="2382055at2"/>
<sequence>MSEPRPFIQTNRMSVASLVLGACSLVTVIIPFLNFFILLMGPLGMVLGFVAIRQIKRNPETMKGGWQALTGILLNLISVLLVVAMYGFVLLMI</sequence>
<evidence type="ECO:0000313" key="4">
    <source>
        <dbReference type="Proteomes" id="UP000195437"/>
    </source>
</evidence>
<evidence type="ECO:0000256" key="1">
    <source>
        <dbReference type="SAM" id="Phobius"/>
    </source>
</evidence>
<evidence type="ECO:0000313" key="3">
    <source>
        <dbReference type="EMBL" id="ARU59853.1"/>
    </source>
</evidence>
<keyword evidence="4" id="KW-1185">Reference proteome</keyword>
<gene>
    <name evidence="3" type="ORF">CBW65_01375</name>
</gene>
<protein>
    <recommendedName>
        <fullName evidence="2">DUF4190 domain-containing protein</fullName>
    </recommendedName>
</protein>